<dbReference type="InterPro" id="IPR002544">
    <property type="entry name" value="FMRFamid-related_peptide-like"/>
</dbReference>
<proteinExistence type="evidence at transcript level"/>
<keyword evidence="3" id="KW-0964">Secreted</keyword>
<comment type="similarity">
    <text evidence="2">Belongs to the FARP (FMRFamide related peptide) family.</text>
</comment>
<dbReference type="InterPro" id="IPR051041">
    <property type="entry name" value="FMRFamide-related_np"/>
</dbReference>
<evidence type="ECO:0000256" key="5">
    <source>
        <dbReference type="ARBA" id="ARBA00022815"/>
    </source>
</evidence>
<dbReference type="Pfam" id="PF01581">
    <property type="entry name" value="FARP"/>
    <property type="match status" value="3"/>
</dbReference>
<dbReference type="PANTHER" id="PTHR20986">
    <property type="entry name" value="FMRFAMIDE-RELATED PEPTIDES"/>
    <property type="match status" value="1"/>
</dbReference>
<sequence>PVVEKEEVQQAKFANLCEEFPQLRDCLEHKDKRKSAYMRFGRSLPDLDSYLEENDDDSGLMDMEKRKSAYMRFGKRFYPVGAQGYDDSSASQEVMKRKSAYMRFGKRKSAYMRFGKR</sequence>
<dbReference type="PANTHER" id="PTHR20986:SF14">
    <property type="entry name" value="FMRFAMIDE-LIKE NEUROPEPTIDES 6"/>
    <property type="match status" value="1"/>
</dbReference>
<dbReference type="GO" id="GO:0005576">
    <property type="term" value="C:extracellular region"/>
    <property type="evidence" value="ECO:0007669"/>
    <property type="project" value="UniProtKB-SubCell"/>
</dbReference>
<comment type="subcellular location">
    <subcellularLocation>
        <location evidence="1">Secreted</location>
    </subcellularLocation>
</comment>
<dbReference type="GO" id="GO:0007218">
    <property type="term" value="P:neuropeptide signaling pathway"/>
    <property type="evidence" value="ECO:0007669"/>
    <property type="project" value="UniProtKB-KW"/>
</dbReference>
<evidence type="ECO:0000256" key="6">
    <source>
        <dbReference type="ARBA" id="ARBA00023320"/>
    </source>
</evidence>
<evidence type="ECO:0000256" key="2">
    <source>
        <dbReference type="ARBA" id="ARBA00006356"/>
    </source>
</evidence>
<keyword evidence="6" id="KW-0527">Neuropeptide</keyword>
<keyword evidence="5" id="KW-0027">Amidation</keyword>
<feature type="non-terminal residue" evidence="7">
    <location>
        <position position="117"/>
    </location>
</feature>
<evidence type="ECO:0000313" key="7">
    <source>
        <dbReference type="EMBL" id="AOA33727.1"/>
    </source>
</evidence>
<evidence type="ECO:0000256" key="1">
    <source>
        <dbReference type="ARBA" id="ARBA00004613"/>
    </source>
</evidence>
<feature type="non-terminal residue" evidence="7">
    <location>
        <position position="1"/>
    </location>
</feature>
<reference evidence="7" key="1">
    <citation type="submission" date="2016-02" db="EMBL/GenBank/DDBJ databases">
        <authorList>
            <person name="Wen L."/>
            <person name="He K."/>
            <person name="Yang H."/>
        </authorList>
    </citation>
    <scope>NUCLEOTIDE SEQUENCE</scope>
</reference>
<evidence type="ECO:0000256" key="4">
    <source>
        <dbReference type="ARBA" id="ARBA00022685"/>
    </source>
</evidence>
<protein>
    <submittedName>
        <fullName evidence="7">FMRF amide-like peptide FLP6</fullName>
    </submittedName>
</protein>
<dbReference type="EMBL" id="KU725973">
    <property type="protein sequence ID" value="AOA33727.1"/>
    <property type="molecule type" value="mRNA"/>
</dbReference>
<accession>A0A1B2LQ81</accession>
<name>A0A1B2LQ81_9BILA</name>
<evidence type="ECO:0000256" key="3">
    <source>
        <dbReference type="ARBA" id="ARBA00022525"/>
    </source>
</evidence>
<dbReference type="AlphaFoldDB" id="A0A1B2LQ81"/>
<keyword evidence="4" id="KW-0165">Cleavage on pair of basic residues</keyword>
<organism evidence="7">
    <name type="scientific">Meloidogyne graminicola</name>
    <dbReference type="NCBI Taxonomy" id="189291"/>
    <lineage>
        <taxon>Eukaryota</taxon>
        <taxon>Metazoa</taxon>
        <taxon>Ecdysozoa</taxon>
        <taxon>Nematoda</taxon>
        <taxon>Chromadorea</taxon>
        <taxon>Rhabditida</taxon>
        <taxon>Tylenchina</taxon>
        <taxon>Tylenchomorpha</taxon>
        <taxon>Tylenchoidea</taxon>
        <taxon>Meloidogynidae</taxon>
        <taxon>Meloidogyninae</taxon>
        <taxon>Meloidogyne</taxon>
    </lineage>
</organism>